<accession>A0ABN7XMT9</accession>
<feature type="non-terminal residue" evidence="1">
    <location>
        <position position="74"/>
    </location>
</feature>
<evidence type="ECO:0000313" key="2">
    <source>
        <dbReference type="Proteomes" id="UP000789901"/>
    </source>
</evidence>
<feature type="non-terminal residue" evidence="1">
    <location>
        <position position="1"/>
    </location>
</feature>
<evidence type="ECO:0000313" key="1">
    <source>
        <dbReference type="EMBL" id="CAG8856637.1"/>
    </source>
</evidence>
<name>A0ABN7XMT9_GIGMA</name>
<proteinExistence type="predicted"/>
<sequence>AGYEIHIVHSTDTSNTPNTSYSIIFLRAFFTNTTNSLHIICRINPSNTLHNTSSLDSFDNVHSPYSFDNAHSPH</sequence>
<gene>
    <name evidence="1" type="ORF">GMARGA_LOCUS45458</name>
</gene>
<keyword evidence="2" id="KW-1185">Reference proteome</keyword>
<reference evidence="1 2" key="1">
    <citation type="submission" date="2021-06" db="EMBL/GenBank/DDBJ databases">
        <authorList>
            <person name="Kallberg Y."/>
            <person name="Tangrot J."/>
            <person name="Rosling A."/>
        </authorList>
    </citation>
    <scope>NUCLEOTIDE SEQUENCE [LARGE SCALE GENOMIC DNA]</scope>
    <source>
        <strain evidence="1 2">120-4 pot B 10/14</strain>
    </source>
</reference>
<protein>
    <submittedName>
        <fullName evidence="1">3131_t:CDS:1</fullName>
    </submittedName>
</protein>
<dbReference type="EMBL" id="CAJVQB010162081">
    <property type="protein sequence ID" value="CAG8856637.1"/>
    <property type="molecule type" value="Genomic_DNA"/>
</dbReference>
<comment type="caution">
    <text evidence="1">The sequence shown here is derived from an EMBL/GenBank/DDBJ whole genome shotgun (WGS) entry which is preliminary data.</text>
</comment>
<dbReference type="Proteomes" id="UP000789901">
    <property type="component" value="Unassembled WGS sequence"/>
</dbReference>
<organism evidence="1 2">
    <name type="scientific">Gigaspora margarita</name>
    <dbReference type="NCBI Taxonomy" id="4874"/>
    <lineage>
        <taxon>Eukaryota</taxon>
        <taxon>Fungi</taxon>
        <taxon>Fungi incertae sedis</taxon>
        <taxon>Mucoromycota</taxon>
        <taxon>Glomeromycotina</taxon>
        <taxon>Glomeromycetes</taxon>
        <taxon>Diversisporales</taxon>
        <taxon>Gigasporaceae</taxon>
        <taxon>Gigaspora</taxon>
    </lineage>
</organism>